<organism evidence="1 2">
    <name type="scientific">Avena sativa</name>
    <name type="common">Oat</name>
    <dbReference type="NCBI Taxonomy" id="4498"/>
    <lineage>
        <taxon>Eukaryota</taxon>
        <taxon>Viridiplantae</taxon>
        <taxon>Streptophyta</taxon>
        <taxon>Embryophyta</taxon>
        <taxon>Tracheophyta</taxon>
        <taxon>Spermatophyta</taxon>
        <taxon>Magnoliopsida</taxon>
        <taxon>Liliopsida</taxon>
        <taxon>Poales</taxon>
        <taxon>Poaceae</taxon>
        <taxon>BOP clade</taxon>
        <taxon>Pooideae</taxon>
        <taxon>Poodae</taxon>
        <taxon>Poeae</taxon>
        <taxon>Poeae Chloroplast Group 1 (Aveneae type)</taxon>
        <taxon>Aveninae</taxon>
        <taxon>Avena</taxon>
    </lineage>
</organism>
<proteinExistence type="predicted"/>
<evidence type="ECO:0000313" key="2">
    <source>
        <dbReference type="Proteomes" id="UP001732700"/>
    </source>
</evidence>
<protein>
    <submittedName>
        <fullName evidence="1">Uncharacterized protein</fullName>
    </submittedName>
</protein>
<name>A0ACD6AHV7_AVESA</name>
<evidence type="ECO:0000313" key="1">
    <source>
        <dbReference type="EnsemblPlants" id="AVESA.00010b.r2.UnG1412170.1.CDS"/>
    </source>
</evidence>
<dbReference type="Proteomes" id="UP001732700">
    <property type="component" value="Unassembled WGS sequence"/>
</dbReference>
<dbReference type="EnsemblPlants" id="AVESA.00010b.r2.UnG1412170.1">
    <property type="protein sequence ID" value="AVESA.00010b.r2.UnG1412170.1.CDS"/>
    <property type="gene ID" value="AVESA.00010b.r2.UnG1412170"/>
</dbReference>
<sequence length="364" mass="39695">MNPAPSMDSAGSEIRLYRLSGGALVEVARLSALAPPRAVEGDLRAADGDGDGADAGTGAGLFVALVQGESVVDVARLVFRGGEPSDADGGQDSYSSNPSSSDDTAVSASTTDGVLLEVNSKYTDELLGNLSFGGGGLLVSSQDDQWINQSNWEGEGKEEEWEGDYEGYLSDEMRGSSDLLISASEQPASSFWSSRNDDDSSSDDGQHDQDQEDPKNCDEHWSNTSLSHLSASLFWSEKDDSSNSEQDQEHDNETDNKAHQSIQISLRLWPAQEHAVIKIFRGGNWVLTKDYILSWMKPEDVRTEYNLQVEFGGSFADVLGFRNNDCTMDFEVRMDCTPMLKNLVTLLKPSICNFQIIKKVGKFS</sequence>
<reference evidence="1" key="1">
    <citation type="submission" date="2025-09" db="UniProtKB">
        <authorList>
            <consortium name="EnsemblPlants"/>
        </authorList>
    </citation>
    <scope>IDENTIFICATION</scope>
</reference>
<keyword evidence="2" id="KW-1185">Reference proteome</keyword>
<accession>A0ACD6AHV7</accession>